<dbReference type="PANTHER" id="PTHR43135:SF3">
    <property type="entry name" value="ALPHA-D-RIBOSE 1-METHYLPHOSPHONATE 5-TRIPHOSPHATE DIPHOSPHATASE"/>
    <property type="match status" value="1"/>
</dbReference>
<evidence type="ECO:0000313" key="2">
    <source>
        <dbReference type="EMBL" id="WRT63339.1"/>
    </source>
</evidence>
<feature type="domain" description="Amidohydrolase-related" evidence="1">
    <location>
        <begin position="93"/>
        <end position="447"/>
    </location>
</feature>
<dbReference type="InterPro" id="IPR057744">
    <property type="entry name" value="OTAase-like"/>
</dbReference>
<keyword evidence="3" id="KW-1185">Reference proteome</keyword>
<dbReference type="SUPFAM" id="SSF51556">
    <property type="entry name" value="Metallo-dependent hydrolases"/>
    <property type="match status" value="1"/>
</dbReference>
<gene>
    <name evidence="2" type="ORF">IL334_000244</name>
</gene>
<proteinExistence type="predicted"/>
<dbReference type="Pfam" id="PF01979">
    <property type="entry name" value="Amidohydro_1"/>
    <property type="match status" value="1"/>
</dbReference>
<dbReference type="RefSeq" id="XP_062788079.1">
    <property type="nucleotide sequence ID" value="XM_062932028.1"/>
</dbReference>
<evidence type="ECO:0000313" key="3">
    <source>
        <dbReference type="Proteomes" id="UP001329825"/>
    </source>
</evidence>
<dbReference type="EMBL" id="CP141881">
    <property type="protein sequence ID" value="WRT63339.1"/>
    <property type="molecule type" value="Genomic_DNA"/>
</dbReference>
<sequence length="456" mass="48753">MSTAKVNGDAKSWPFPNPQVVREEYLPKLAIKPWVSEYPADRILKNCQVVDPASGKLLQGLKSVTISEGKIQSITDSDSTQSTSNVIDLEGAYLCPGLIDGHVHITATPGVKTMLEVVKLPEQVTSLRATYVLKEMLARGFTTVRDTGGASKVIANALAEGLLQGPRLVQCGKALSQTGGHADFSSAVSGGNQTGCCGGHSEALGRVCDGVPQVLKAVREELKAGADFIKIMMGGGVSSEADPIDMIQFTEEEVQAITKTCTRMGNKLTTAHAYTPEAIRHAVENGVRCIEHGNFLDVPTAKMMAEKGIFLTPTLACYGIMARKPFEDFLSENGKPKNLEVMKQGLQALQIAEEAGVTVCYGSDLLVSMHALQTEEFSVRSQVLDSPTVLRQATTNAAKLCQQEGKIGVIAPGAYADLIVLRSNPLEDITILDHPEDHLLAVIKDGRVATSQIKGL</sequence>
<dbReference type="CDD" id="cd01299">
    <property type="entry name" value="Met_dep_hydrolase_A"/>
    <property type="match status" value="1"/>
</dbReference>
<dbReference type="InterPro" id="IPR011059">
    <property type="entry name" value="Metal-dep_hydrolase_composite"/>
</dbReference>
<evidence type="ECO:0000259" key="1">
    <source>
        <dbReference type="Pfam" id="PF01979"/>
    </source>
</evidence>
<protein>
    <recommendedName>
        <fullName evidence="1">Amidohydrolase-related domain-containing protein</fullName>
    </recommendedName>
</protein>
<dbReference type="InterPro" id="IPR051781">
    <property type="entry name" value="Metallo-dep_Hydrolase"/>
</dbReference>
<dbReference type="InterPro" id="IPR006680">
    <property type="entry name" value="Amidohydro-rel"/>
</dbReference>
<dbReference type="GeneID" id="87952375"/>
<accession>A0ABZ1CNL3</accession>
<reference evidence="2 3" key="1">
    <citation type="submission" date="2024-01" db="EMBL/GenBank/DDBJ databases">
        <title>Comparative genomics of Cryptococcus and Kwoniella reveals pathogenesis evolution and contrasting modes of karyotype evolution via chromosome fusion or intercentromeric recombination.</title>
        <authorList>
            <person name="Coelho M.A."/>
            <person name="David-Palma M."/>
            <person name="Shea T."/>
            <person name="Bowers K."/>
            <person name="McGinley-Smith S."/>
            <person name="Mohammad A.W."/>
            <person name="Gnirke A."/>
            <person name="Yurkov A.M."/>
            <person name="Nowrousian M."/>
            <person name="Sun S."/>
            <person name="Cuomo C.A."/>
            <person name="Heitman J."/>
        </authorList>
    </citation>
    <scope>NUCLEOTIDE SEQUENCE [LARGE SCALE GENOMIC DNA]</scope>
    <source>
        <strain evidence="2">CBS 11374</strain>
    </source>
</reference>
<dbReference type="InterPro" id="IPR032466">
    <property type="entry name" value="Metal_Hydrolase"/>
</dbReference>
<dbReference type="Gene3D" id="2.30.40.10">
    <property type="entry name" value="Urease, subunit C, domain 1"/>
    <property type="match status" value="1"/>
</dbReference>
<name>A0ABZ1CNL3_9TREE</name>
<dbReference type="Proteomes" id="UP001329825">
    <property type="component" value="Chromosome 1"/>
</dbReference>
<dbReference type="Gene3D" id="3.20.20.140">
    <property type="entry name" value="Metal-dependent hydrolases"/>
    <property type="match status" value="1"/>
</dbReference>
<organism evidence="2 3">
    <name type="scientific">Kwoniella shivajii</name>
    <dbReference type="NCBI Taxonomy" id="564305"/>
    <lineage>
        <taxon>Eukaryota</taxon>
        <taxon>Fungi</taxon>
        <taxon>Dikarya</taxon>
        <taxon>Basidiomycota</taxon>
        <taxon>Agaricomycotina</taxon>
        <taxon>Tremellomycetes</taxon>
        <taxon>Tremellales</taxon>
        <taxon>Cryptococcaceae</taxon>
        <taxon>Kwoniella</taxon>
    </lineage>
</organism>
<dbReference type="SUPFAM" id="SSF51338">
    <property type="entry name" value="Composite domain of metallo-dependent hydrolases"/>
    <property type="match status" value="1"/>
</dbReference>
<dbReference type="PANTHER" id="PTHR43135">
    <property type="entry name" value="ALPHA-D-RIBOSE 1-METHYLPHOSPHONATE 5-TRIPHOSPHATE DIPHOSPHATASE"/>
    <property type="match status" value="1"/>
</dbReference>